<dbReference type="Gene3D" id="3.20.20.300">
    <property type="entry name" value="Glycoside hydrolase, family 3, N-terminal domain"/>
    <property type="match status" value="1"/>
</dbReference>
<dbReference type="eggNOG" id="COG1472">
    <property type="taxonomic scope" value="Bacteria"/>
</dbReference>
<evidence type="ECO:0000256" key="5">
    <source>
        <dbReference type="ARBA" id="ARBA00023295"/>
    </source>
</evidence>
<dbReference type="InterPro" id="IPR001764">
    <property type="entry name" value="Glyco_hydro_3_N"/>
</dbReference>
<reference evidence="8" key="1">
    <citation type="journal article" date="2014" name="Genome Announc.">
        <title>Complete Genome Sequence of Campylobacter iguaniorum Strain 1485ET, Isolated from a Bearded Dragon (Pogona vitticeps).</title>
        <authorList>
            <person name="Gilbert M.J."/>
            <person name="Miller W.G."/>
            <person name="Yee E."/>
            <person name="Kik M."/>
            <person name="Wagenaar J.A."/>
            <person name="Duim B."/>
        </authorList>
    </citation>
    <scope>NUCLEOTIDE SEQUENCE [LARGE SCALE GENOMIC DNA]</scope>
    <source>
        <strain evidence="8">1485E</strain>
    </source>
</reference>
<dbReference type="GO" id="GO:0009254">
    <property type="term" value="P:peptidoglycan turnover"/>
    <property type="evidence" value="ECO:0007669"/>
    <property type="project" value="TreeGrafter"/>
</dbReference>
<dbReference type="GO" id="GO:0004563">
    <property type="term" value="F:beta-N-acetylhexosaminidase activity"/>
    <property type="evidence" value="ECO:0007669"/>
    <property type="project" value="UniProtKB-EC"/>
</dbReference>
<dbReference type="PANTHER" id="PTHR30480:SF13">
    <property type="entry name" value="BETA-HEXOSAMINIDASE"/>
    <property type="match status" value="1"/>
</dbReference>
<gene>
    <name evidence="7" type="ORF">CIG1485E_1097</name>
</gene>
<dbReference type="InterPro" id="IPR050226">
    <property type="entry name" value="NagZ_Beta-hexosaminidase"/>
</dbReference>
<evidence type="ECO:0000256" key="2">
    <source>
        <dbReference type="ARBA" id="ARBA00005336"/>
    </source>
</evidence>
<evidence type="ECO:0000256" key="3">
    <source>
        <dbReference type="ARBA" id="ARBA00012663"/>
    </source>
</evidence>
<evidence type="ECO:0000256" key="1">
    <source>
        <dbReference type="ARBA" id="ARBA00001231"/>
    </source>
</evidence>
<evidence type="ECO:0000313" key="8">
    <source>
        <dbReference type="Proteomes" id="UP000028486"/>
    </source>
</evidence>
<accession>A0A076FBY8</accession>
<feature type="domain" description="Glycoside hydrolase family 3 N-terminal" evidence="6">
    <location>
        <begin position="26"/>
        <end position="350"/>
    </location>
</feature>
<comment type="catalytic activity">
    <reaction evidence="1">
        <text>Hydrolysis of terminal non-reducing N-acetyl-D-hexosamine residues in N-acetyl-beta-D-hexosaminides.</text>
        <dbReference type="EC" id="3.2.1.52"/>
    </reaction>
</comment>
<dbReference type="InterPro" id="IPR036962">
    <property type="entry name" value="Glyco_hydro_3_N_sf"/>
</dbReference>
<keyword evidence="4 7" id="KW-0378">Hydrolase</keyword>
<dbReference type="STRING" id="1244531.CIG2463D_1189"/>
<dbReference type="InterPro" id="IPR017853">
    <property type="entry name" value="GH"/>
</dbReference>
<name>A0A076FBY8_9BACT</name>
<evidence type="ECO:0000313" key="7">
    <source>
        <dbReference type="EMBL" id="AII14932.1"/>
    </source>
</evidence>
<dbReference type="GO" id="GO:0005975">
    <property type="term" value="P:carbohydrate metabolic process"/>
    <property type="evidence" value="ECO:0007669"/>
    <property type="project" value="InterPro"/>
</dbReference>
<dbReference type="PANTHER" id="PTHR30480">
    <property type="entry name" value="BETA-HEXOSAMINIDASE-RELATED"/>
    <property type="match status" value="1"/>
</dbReference>
<dbReference type="RefSeq" id="WP_038454518.1">
    <property type="nucleotide sequence ID" value="NZ_CP009043.1"/>
</dbReference>
<keyword evidence="5" id="KW-0326">Glycosidase</keyword>
<evidence type="ECO:0000256" key="4">
    <source>
        <dbReference type="ARBA" id="ARBA00022801"/>
    </source>
</evidence>
<dbReference type="Proteomes" id="UP000028486">
    <property type="component" value="Chromosome"/>
</dbReference>
<dbReference type="AlphaFoldDB" id="A0A076FBY8"/>
<dbReference type="EMBL" id="CP009043">
    <property type="protein sequence ID" value="AII14932.1"/>
    <property type="molecule type" value="Genomic_DNA"/>
</dbReference>
<dbReference type="EC" id="3.2.1.52" evidence="3"/>
<organism evidence="7 8">
    <name type="scientific">Campylobacter iguaniorum</name>
    <dbReference type="NCBI Taxonomy" id="1244531"/>
    <lineage>
        <taxon>Bacteria</taxon>
        <taxon>Pseudomonadati</taxon>
        <taxon>Campylobacterota</taxon>
        <taxon>Epsilonproteobacteria</taxon>
        <taxon>Campylobacterales</taxon>
        <taxon>Campylobacteraceae</taxon>
        <taxon>Campylobacter</taxon>
    </lineage>
</organism>
<sequence length="354" mass="39709">MKKILLTILFITQIFANEIKDDELKAMIGQMVMVGFSSSDPNDKWVDQLAIDAKNRRLGGIMLLARNISSKANLKKLTSKFSTLNLPNKLFISIDEEGGNISRFKNFDDFLHFASAYEVGQKQNLSQAHKTYKSMATQLKSLNINLNFAPVVDVYNPKSSIIGQKNRAFSVNSDEVSAYASEFIRAFDEVGVLSVLKHFPGHGNAIKDTHKEKTVVNNYDFDELKPYFELIKRKQAKIVMIAHVFVPSLDDANPAIFSKQIVTNLLKGSLGFDGIAISDDLLMGAIKEHSLEERIVKSINAGVDIVLISEYFLNKSNSIKIANDIIYNAVKSGKIKENRIQDAYERIIKVKKLL</sequence>
<dbReference type="SUPFAM" id="SSF51445">
    <property type="entry name" value="(Trans)glycosidases"/>
    <property type="match status" value="1"/>
</dbReference>
<dbReference type="Pfam" id="PF00933">
    <property type="entry name" value="Glyco_hydro_3"/>
    <property type="match status" value="1"/>
</dbReference>
<dbReference type="OrthoDB" id="9781691at2"/>
<keyword evidence="8" id="KW-1185">Reference proteome</keyword>
<evidence type="ECO:0000259" key="6">
    <source>
        <dbReference type="Pfam" id="PF00933"/>
    </source>
</evidence>
<dbReference type="KEGG" id="caj:CIG1485E_1097"/>
<dbReference type="HOGENOM" id="CLU_008392_0_3_7"/>
<proteinExistence type="inferred from homology"/>
<protein>
    <recommendedName>
        <fullName evidence="3">beta-N-acetylhexosaminidase</fullName>
        <ecNumber evidence="3">3.2.1.52</ecNumber>
    </recommendedName>
</protein>
<comment type="similarity">
    <text evidence="2">Belongs to the glycosyl hydrolase 3 family.</text>
</comment>